<gene>
    <name evidence="1" type="primary">gmuD_1</name>
    <name evidence="1" type="ORF">NCTC5053_05340</name>
</gene>
<dbReference type="InterPro" id="IPR001360">
    <property type="entry name" value="Glyco_hydro_1"/>
</dbReference>
<keyword evidence="1" id="KW-0326">Glycosidase</keyword>
<dbReference type="Proteomes" id="UP000254387">
    <property type="component" value="Unassembled WGS sequence"/>
</dbReference>
<dbReference type="InterPro" id="IPR017853">
    <property type="entry name" value="GH"/>
</dbReference>
<evidence type="ECO:0000313" key="2">
    <source>
        <dbReference type="Proteomes" id="UP000254387"/>
    </source>
</evidence>
<dbReference type="GO" id="GO:0005975">
    <property type="term" value="P:carbohydrate metabolic process"/>
    <property type="evidence" value="ECO:0007669"/>
    <property type="project" value="InterPro"/>
</dbReference>
<dbReference type="AlphaFoldDB" id="A0A378BS67"/>
<proteinExistence type="predicted"/>
<dbReference type="EC" id="3.2.1.86" evidence="1"/>
<accession>A0A378BS67</accession>
<protein>
    <submittedName>
        <fullName evidence="1">Beta-glucosidase</fullName>
        <ecNumber evidence="1">3.2.1.86</ecNumber>
    </submittedName>
</protein>
<dbReference type="GO" id="GO:0008706">
    <property type="term" value="F:6-phospho-beta-glucosidase activity"/>
    <property type="evidence" value="ECO:0007669"/>
    <property type="project" value="UniProtKB-EC"/>
</dbReference>
<keyword evidence="1" id="KW-0378">Hydrolase</keyword>
<dbReference type="EMBL" id="UGMN01000004">
    <property type="protein sequence ID" value="STV52104.1"/>
    <property type="molecule type" value="Genomic_DNA"/>
</dbReference>
<dbReference type="Pfam" id="PF00232">
    <property type="entry name" value="Glyco_hydro_1"/>
    <property type="match status" value="1"/>
</dbReference>
<evidence type="ECO:0000313" key="1">
    <source>
        <dbReference type="EMBL" id="STV52104.1"/>
    </source>
</evidence>
<name>A0A378BS67_KLEPN</name>
<dbReference type="Gene3D" id="3.20.20.80">
    <property type="entry name" value="Glycosidases"/>
    <property type="match status" value="1"/>
</dbReference>
<sequence>MTTVRMTIPDDFILGAAASAWQTEGWSGKKPGQDSWLDLWYKNDRHVWHNGYGPAVATDFINRFQEDVQLMKLAGLTHYYRTSINWSRFPDRL</sequence>
<reference evidence="1 2" key="1">
    <citation type="submission" date="2018-06" db="EMBL/GenBank/DDBJ databases">
        <authorList>
            <consortium name="Pathogen Informatics"/>
            <person name="Doyle S."/>
        </authorList>
    </citation>
    <scope>NUCLEOTIDE SEQUENCE [LARGE SCALE GENOMIC DNA]</scope>
    <source>
        <strain evidence="1 2">NCTC5053</strain>
    </source>
</reference>
<dbReference type="SUPFAM" id="SSF51445">
    <property type="entry name" value="(Trans)glycosidases"/>
    <property type="match status" value="1"/>
</dbReference>
<organism evidence="1 2">
    <name type="scientific">Klebsiella pneumoniae</name>
    <dbReference type="NCBI Taxonomy" id="573"/>
    <lineage>
        <taxon>Bacteria</taxon>
        <taxon>Pseudomonadati</taxon>
        <taxon>Pseudomonadota</taxon>
        <taxon>Gammaproteobacteria</taxon>
        <taxon>Enterobacterales</taxon>
        <taxon>Enterobacteriaceae</taxon>
        <taxon>Klebsiella/Raoultella group</taxon>
        <taxon>Klebsiella</taxon>
        <taxon>Klebsiella pneumoniae complex</taxon>
    </lineage>
</organism>